<name>A0A4Q9HQ23_STRKA</name>
<sequence length="74" mass="8228">MSTNTPWPEGVIARYPTRGGATVDVTPRPKYRVPDAHTGECRGCGKLAYSERSLDTWALRHADTCRTTPRPDRA</sequence>
<evidence type="ECO:0008006" key="3">
    <source>
        <dbReference type="Google" id="ProtNLM"/>
    </source>
</evidence>
<gene>
    <name evidence="1" type="ORF">EYS09_24795</name>
</gene>
<evidence type="ECO:0000313" key="2">
    <source>
        <dbReference type="Proteomes" id="UP000292452"/>
    </source>
</evidence>
<organism evidence="1 2">
    <name type="scientific">Streptomyces kasugaensis</name>
    <dbReference type="NCBI Taxonomy" id="1946"/>
    <lineage>
        <taxon>Bacteria</taxon>
        <taxon>Bacillati</taxon>
        <taxon>Actinomycetota</taxon>
        <taxon>Actinomycetes</taxon>
        <taxon>Kitasatosporales</taxon>
        <taxon>Streptomycetaceae</taxon>
        <taxon>Streptomyces</taxon>
    </lineage>
</organism>
<protein>
    <recommendedName>
        <fullName evidence="3">Mobile element transfer</fullName>
    </recommendedName>
</protein>
<dbReference type="EMBL" id="SIXH01000266">
    <property type="protein sequence ID" value="TBO57024.1"/>
    <property type="molecule type" value="Genomic_DNA"/>
</dbReference>
<accession>A0A4Q9HQ23</accession>
<dbReference type="RefSeq" id="WP_131124902.1">
    <property type="nucleotide sequence ID" value="NZ_SIXH01000266.1"/>
</dbReference>
<comment type="caution">
    <text evidence="1">The sequence shown here is derived from an EMBL/GenBank/DDBJ whole genome shotgun (WGS) entry which is preliminary data.</text>
</comment>
<keyword evidence="2" id="KW-1185">Reference proteome</keyword>
<dbReference type="AlphaFoldDB" id="A0A4Q9HQ23"/>
<dbReference type="Proteomes" id="UP000292452">
    <property type="component" value="Unassembled WGS sequence"/>
</dbReference>
<evidence type="ECO:0000313" key="1">
    <source>
        <dbReference type="EMBL" id="TBO57024.1"/>
    </source>
</evidence>
<proteinExistence type="predicted"/>
<reference evidence="1 2" key="1">
    <citation type="submission" date="2019-02" db="EMBL/GenBank/DDBJ databases">
        <title>Draft Genome Sequence of Streptomyces sp. AM-2504, identified by 16S rRNA comparative analysis as a Streptomyces Kasugaensis strain.</title>
        <authorList>
            <person name="Napolioni V."/>
            <person name="Giuliodori A.M."/>
            <person name="Spurio R."/>
            <person name="Fabbretti A."/>
        </authorList>
    </citation>
    <scope>NUCLEOTIDE SEQUENCE [LARGE SCALE GENOMIC DNA]</scope>
    <source>
        <strain evidence="1 2">AM-2504</strain>
    </source>
</reference>